<dbReference type="EMBL" id="JBIASD010000004">
    <property type="protein sequence ID" value="MFF3665613.1"/>
    <property type="molecule type" value="Genomic_DNA"/>
</dbReference>
<accession>A0ABW6SL42</accession>
<dbReference type="Gene3D" id="3.40.50.1820">
    <property type="entry name" value="alpha/beta hydrolase"/>
    <property type="match status" value="1"/>
</dbReference>
<dbReference type="Pfam" id="PF00561">
    <property type="entry name" value="Abhydrolase_1"/>
    <property type="match status" value="1"/>
</dbReference>
<protein>
    <submittedName>
        <fullName evidence="3">Alpha/beta fold hydrolase</fullName>
    </submittedName>
</protein>
<feature type="signal peptide" evidence="1">
    <location>
        <begin position="1"/>
        <end position="23"/>
    </location>
</feature>
<evidence type="ECO:0000313" key="4">
    <source>
        <dbReference type="Proteomes" id="UP001602013"/>
    </source>
</evidence>
<gene>
    <name evidence="3" type="ORF">ACFYXI_08455</name>
</gene>
<feature type="domain" description="AB hydrolase-1" evidence="2">
    <location>
        <begin position="77"/>
        <end position="196"/>
    </location>
</feature>
<dbReference type="GO" id="GO:0016787">
    <property type="term" value="F:hydrolase activity"/>
    <property type="evidence" value="ECO:0007669"/>
    <property type="project" value="UniProtKB-KW"/>
</dbReference>
<proteinExistence type="predicted"/>
<feature type="chain" id="PRO_5046283416" evidence="1">
    <location>
        <begin position="24"/>
        <end position="196"/>
    </location>
</feature>
<dbReference type="SUPFAM" id="SSF53474">
    <property type="entry name" value="alpha/beta-Hydrolases"/>
    <property type="match status" value="1"/>
</dbReference>
<keyword evidence="3" id="KW-0378">Hydrolase</keyword>
<evidence type="ECO:0000256" key="1">
    <source>
        <dbReference type="SAM" id="SignalP"/>
    </source>
</evidence>
<name>A0ABW6SL42_9ACTN</name>
<dbReference type="Proteomes" id="UP001602013">
    <property type="component" value="Unassembled WGS sequence"/>
</dbReference>
<organism evidence="3 4">
    <name type="scientific">Microtetraspora malaysiensis</name>
    <dbReference type="NCBI Taxonomy" id="161358"/>
    <lineage>
        <taxon>Bacteria</taxon>
        <taxon>Bacillati</taxon>
        <taxon>Actinomycetota</taxon>
        <taxon>Actinomycetes</taxon>
        <taxon>Streptosporangiales</taxon>
        <taxon>Streptosporangiaceae</taxon>
        <taxon>Microtetraspora</taxon>
    </lineage>
</organism>
<dbReference type="InterPro" id="IPR000073">
    <property type="entry name" value="AB_hydrolase_1"/>
</dbReference>
<comment type="caution">
    <text evidence="3">The sequence shown here is derived from an EMBL/GenBank/DDBJ whole genome shotgun (WGS) entry which is preliminary data.</text>
</comment>
<dbReference type="RefSeq" id="WP_387409672.1">
    <property type="nucleotide sequence ID" value="NZ_JBIASD010000004.1"/>
</dbReference>
<dbReference type="InterPro" id="IPR029058">
    <property type="entry name" value="AB_hydrolase_fold"/>
</dbReference>
<evidence type="ECO:0000259" key="2">
    <source>
        <dbReference type="Pfam" id="PF00561"/>
    </source>
</evidence>
<keyword evidence="1" id="KW-0732">Signal</keyword>
<reference evidence="3 4" key="1">
    <citation type="submission" date="2024-10" db="EMBL/GenBank/DDBJ databases">
        <title>The Natural Products Discovery Center: Release of the First 8490 Sequenced Strains for Exploring Actinobacteria Biosynthetic Diversity.</title>
        <authorList>
            <person name="Kalkreuter E."/>
            <person name="Kautsar S.A."/>
            <person name="Yang D."/>
            <person name="Bader C.D."/>
            <person name="Teijaro C.N."/>
            <person name="Fluegel L."/>
            <person name="Davis C.M."/>
            <person name="Simpson J.R."/>
            <person name="Lauterbach L."/>
            <person name="Steele A.D."/>
            <person name="Gui C."/>
            <person name="Meng S."/>
            <person name="Li G."/>
            <person name="Viehrig K."/>
            <person name="Ye F."/>
            <person name="Su P."/>
            <person name="Kiefer A.F."/>
            <person name="Nichols A."/>
            <person name="Cepeda A.J."/>
            <person name="Yan W."/>
            <person name="Fan B."/>
            <person name="Jiang Y."/>
            <person name="Adhikari A."/>
            <person name="Zheng C.-J."/>
            <person name="Schuster L."/>
            <person name="Cowan T.M."/>
            <person name="Smanski M.J."/>
            <person name="Chevrette M.G."/>
            <person name="De Carvalho L.P.S."/>
            <person name="Shen B."/>
        </authorList>
    </citation>
    <scope>NUCLEOTIDE SEQUENCE [LARGE SCALE GENOMIC DNA]</scope>
    <source>
        <strain evidence="3 4">NPDC002173</strain>
    </source>
</reference>
<evidence type="ECO:0000313" key="3">
    <source>
        <dbReference type="EMBL" id="MFF3665613.1"/>
    </source>
</evidence>
<keyword evidence="4" id="KW-1185">Reference proteome</keyword>
<sequence>MTKLLLAAVLSLGGALAPQSASAVQWEKCPPDPPYPAPGEGIECGTVKVPVNWSLPGGEQIKVFVSRSKARKQKLGTLVTNPGGPGNPGATPVMMAPEEFPDEILDSFDIIGFDPRGIGRSHPIQCDDTLMTKTFTPPATQTAWNELVAHNRRLGESCRKKTGPLFDHLDTRSVARDVEAIRRALGAEKISFLGQS</sequence>